<reference evidence="3 4" key="1">
    <citation type="journal article" date="2016" name="Nat. Commun.">
        <title>Thousands of microbial genomes shed light on interconnected biogeochemical processes in an aquifer system.</title>
        <authorList>
            <person name="Anantharaman K."/>
            <person name="Brown C.T."/>
            <person name="Hug L.A."/>
            <person name="Sharon I."/>
            <person name="Castelle C.J."/>
            <person name="Probst A.J."/>
            <person name="Thomas B.C."/>
            <person name="Singh A."/>
            <person name="Wilkins M.J."/>
            <person name="Karaoz U."/>
            <person name="Brodie E.L."/>
            <person name="Williams K.H."/>
            <person name="Hubbard S.S."/>
            <person name="Banfield J.F."/>
        </authorList>
    </citation>
    <scope>NUCLEOTIDE SEQUENCE [LARGE SCALE GENOMIC DNA]</scope>
</reference>
<feature type="region of interest" description="Disordered" evidence="1">
    <location>
        <begin position="615"/>
        <end position="640"/>
    </location>
</feature>
<keyword evidence="2" id="KW-0472">Membrane</keyword>
<sequence>MKNQLKKDGFTLSEIVLAIAVGLVILVGIGYQVGTKGKIHVSNIENDTTISGDYVVKAKSKTVVHNGVTLTIEGNLMLDGDMACDGGPLNINVKGNAVINKNIECNRADNLTQGNPALGISLVISGSIIFGKDASIVSNGQVQIVDASDKLATTQEALGKLFEEAAQPTGVGPRIGPFLENAASKSNNSSSVYNKNMFTGNDEGHSAFHATNFIKTAFAKGGPEPCVDANGNLVNDCIRLSGKWYVGQGQATPGGVNVPTPPKGVNNIILNFNFGPGKQVQLADFTLSGPDGRKGEDDVNKSCNAIGGKGENAFRLMVLASHITINNFDLFLGNGGNGGDAETIKDCDPGKARGGKGGAAGNFKMVATDDFSISGAFNIHPGKGGKGGQATAKGKDGVDSCPGKKGGDATSTGGEGGDNKKELDVQGGVSGTENINIGEVIGGEGGLAVTQPGKGGNGTGCKCDGGKGGNGTSNGGKGGNSSVKVLGAPGTATGGKGGDADSRGGTGGNGGSCNPTGPGGNGGSGGDAKSKIGNGGSSTTTDGAPGTILNEKGGDGGNGGDGCNEGAGGKGGSGNPLGNDGSPGKNLCLPPSGGDSSTHDCPIGSFFDVFMEICVPNSNQSPPPTNTTPPPSDTPPPASNMTQISAIQYQNKYLPVDQLIQENEAGCGQVHWHAAQGFVRATDCSIVQDPGPLCGYGPVSQYPVMEIDVSTENTCN</sequence>
<evidence type="ECO:0000256" key="1">
    <source>
        <dbReference type="SAM" id="MobiDB-lite"/>
    </source>
</evidence>
<gene>
    <name evidence="3" type="ORF">A2828_00395</name>
</gene>
<dbReference type="Proteomes" id="UP000178869">
    <property type="component" value="Unassembled WGS sequence"/>
</dbReference>
<feature type="compositionally biased region" description="Gly residues" evidence="1">
    <location>
        <begin position="504"/>
        <end position="526"/>
    </location>
</feature>
<name>A0A1G2PDJ2_9BACT</name>
<keyword evidence="2" id="KW-0812">Transmembrane</keyword>
<feature type="region of interest" description="Disordered" evidence="1">
    <location>
        <begin position="471"/>
        <end position="595"/>
    </location>
</feature>
<feature type="compositionally biased region" description="Gly residues" evidence="1">
    <location>
        <begin position="555"/>
        <end position="575"/>
    </location>
</feature>
<accession>A0A1G2PDJ2</accession>
<evidence type="ECO:0000313" key="3">
    <source>
        <dbReference type="EMBL" id="OHA46394.1"/>
    </source>
</evidence>
<keyword evidence="2" id="KW-1133">Transmembrane helix</keyword>
<dbReference type="EMBL" id="MHSR01000016">
    <property type="protein sequence ID" value="OHA46394.1"/>
    <property type="molecule type" value="Genomic_DNA"/>
</dbReference>
<feature type="compositionally biased region" description="Pro residues" evidence="1">
    <location>
        <begin position="621"/>
        <end position="638"/>
    </location>
</feature>
<comment type="caution">
    <text evidence="3">The sequence shown here is derived from an EMBL/GenBank/DDBJ whole genome shotgun (WGS) entry which is preliminary data.</text>
</comment>
<dbReference type="AlphaFoldDB" id="A0A1G2PDJ2"/>
<feature type="transmembrane region" description="Helical" evidence="2">
    <location>
        <begin position="12"/>
        <end position="33"/>
    </location>
</feature>
<proteinExistence type="predicted"/>
<evidence type="ECO:0000313" key="4">
    <source>
        <dbReference type="Proteomes" id="UP000178869"/>
    </source>
</evidence>
<feature type="region of interest" description="Disordered" evidence="1">
    <location>
        <begin position="381"/>
        <end position="431"/>
    </location>
</feature>
<evidence type="ECO:0000256" key="2">
    <source>
        <dbReference type="SAM" id="Phobius"/>
    </source>
</evidence>
<protein>
    <submittedName>
        <fullName evidence="3">Uncharacterized protein</fullName>
    </submittedName>
</protein>
<organism evidence="3 4">
    <name type="scientific">Candidatus Terrybacteria bacterium RIFCSPHIGHO2_01_FULL_43_35</name>
    <dbReference type="NCBI Taxonomy" id="1802361"/>
    <lineage>
        <taxon>Bacteria</taxon>
        <taxon>Candidatus Terryibacteriota</taxon>
    </lineage>
</organism>